<dbReference type="PANTHER" id="PTHR41309:SF2">
    <property type="entry name" value="MEMBRANE PROTEIN"/>
    <property type="match status" value="1"/>
</dbReference>
<dbReference type="PANTHER" id="PTHR41309">
    <property type="entry name" value="MEMBRANE PROTEIN-RELATED"/>
    <property type="match status" value="1"/>
</dbReference>
<evidence type="ECO:0000313" key="2">
    <source>
        <dbReference type="EMBL" id="KEK26149.1"/>
    </source>
</evidence>
<dbReference type="STRING" id="574375.AZF08_02685"/>
<proteinExistence type="predicted"/>
<feature type="transmembrane region" description="Helical" evidence="1">
    <location>
        <begin position="75"/>
        <end position="102"/>
    </location>
</feature>
<evidence type="ECO:0000256" key="1">
    <source>
        <dbReference type="SAM" id="Phobius"/>
    </source>
</evidence>
<protein>
    <submittedName>
        <fullName evidence="2">ABC transporter permease</fullName>
    </submittedName>
</protein>
<feature type="transmembrane region" description="Helical" evidence="1">
    <location>
        <begin position="36"/>
        <end position="54"/>
    </location>
</feature>
<accession>A0A073KFV5</accession>
<dbReference type="OrthoDB" id="2928583at2"/>
<comment type="caution">
    <text evidence="2">The sequence shown here is derived from an EMBL/GenBank/DDBJ whole genome shotgun (WGS) entry which is preliminary data.</text>
</comment>
<feature type="transmembrane region" description="Helical" evidence="1">
    <location>
        <begin position="171"/>
        <end position="192"/>
    </location>
</feature>
<keyword evidence="1" id="KW-0812">Transmembrane</keyword>
<evidence type="ECO:0000313" key="3">
    <source>
        <dbReference type="Proteomes" id="UP000027778"/>
    </source>
</evidence>
<feature type="transmembrane region" description="Helical" evidence="1">
    <location>
        <begin position="12"/>
        <end position="30"/>
    </location>
</feature>
<dbReference type="RefSeq" id="WP_033672498.1">
    <property type="nucleotide sequence ID" value="NZ_JOTM01000001.1"/>
</dbReference>
<gene>
    <name evidence="2" type="ORF">BAGA_02630</name>
</gene>
<dbReference type="eggNOG" id="ENOG5033A33">
    <property type="taxonomic scope" value="Bacteria"/>
</dbReference>
<dbReference type="Proteomes" id="UP000027778">
    <property type="component" value="Unassembled WGS sequence"/>
</dbReference>
<feature type="transmembrane region" description="Helical" evidence="1">
    <location>
        <begin position="114"/>
        <end position="133"/>
    </location>
</feature>
<dbReference type="InterPro" id="IPR025699">
    <property type="entry name" value="ABC2_memb-like"/>
</dbReference>
<feature type="transmembrane region" description="Helical" evidence="1">
    <location>
        <begin position="140"/>
        <end position="159"/>
    </location>
</feature>
<dbReference type="Pfam" id="PF13346">
    <property type="entry name" value="ABC2_membrane_5"/>
    <property type="match status" value="1"/>
</dbReference>
<reference evidence="2 3" key="1">
    <citation type="submission" date="2014-06" db="EMBL/GenBank/DDBJ databases">
        <title>Draft genome sequence of Bacillus gaemokensis JCM 15801 (MCCC 1A00707).</title>
        <authorList>
            <person name="Lai Q."/>
            <person name="Liu Y."/>
            <person name="Shao Z."/>
        </authorList>
    </citation>
    <scope>NUCLEOTIDE SEQUENCE [LARGE SCALE GENOMIC DNA]</scope>
    <source>
        <strain evidence="2 3">JCM 15801</strain>
    </source>
</reference>
<dbReference type="AlphaFoldDB" id="A0A073KFV5"/>
<sequence length="197" mass="23026">MKQLIIKDFIVQWKILVWYFLYPFLLYSATKDSHSVFAFMTVIIPIMVMVRTFYSDEKNKSEKIFNSLPVSRKQIVLAKYIFALVILIISVIIAYFTVGIQLKAENAEFIKTTVFPSISLILIFLSLVLPVYFMLGYQKTFIIAFFILIAPIFILEFFFKINIEKVNLHSGFLYMGATCMLVLSMLVCTKLYERREI</sequence>
<name>A0A073KFV5_9BACI</name>
<dbReference type="EMBL" id="JOTM01000001">
    <property type="protein sequence ID" value="KEK26149.1"/>
    <property type="molecule type" value="Genomic_DNA"/>
</dbReference>
<keyword evidence="3" id="KW-1185">Reference proteome</keyword>
<keyword evidence="1" id="KW-1133">Transmembrane helix</keyword>
<organism evidence="2 3">
    <name type="scientific">Bacillus gaemokensis</name>
    <dbReference type="NCBI Taxonomy" id="574375"/>
    <lineage>
        <taxon>Bacteria</taxon>
        <taxon>Bacillati</taxon>
        <taxon>Bacillota</taxon>
        <taxon>Bacilli</taxon>
        <taxon>Bacillales</taxon>
        <taxon>Bacillaceae</taxon>
        <taxon>Bacillus</taxon>
        <taxon>Bacillus cereus group</taxon>
    </lineage>
</organism>
<keyword evidence="1" id="KW-0472">Membrane</keyword>